<protein>
    <submittedName>
        <fullName evidence="1">Uncharacterized protein</fullName>
    </submittedName>
</protein>
<dbReference type="RefSeq" id="WP_282758680.1">
    <property type="nucleotide sequence ID" value="NZ_JASCTH010000005.1"/>
</dbReference>
<name>A0ABT6WGG6_9ACTN</name>
<sequence length="225" mass="25640">MTLLPRSISLQAAERLRCPSATPGLDFEVTFSARYRAGRTPHENLDSLVRHTLVVEARREAENWDLDEQTHYADALNAQLGKSSRCHEGYYTRLTAKAVVNVSSQARMAAIQLRDDKIRLERLQRLKGALYTDPGLVAIDFLDRNPSLTITDTDLARFRKLAHDLKHHEQWWWPVMTAWSDLALKTESPEAASHLMEMLRQAILQLNRKLAESYGIVSSKDPFSS</sequence>
<reference evidence="1 2" key="1">
    <citation type="submission" date="2023-05" db="EMBL/GenBank/DDBJ databases">
        <title>Actinoplanes sp. NEAU-A12 genome sequencing.</title>
        <authorList>
            <person name="Wang Z.-S."/>
        </authorList>
    </citation>
    <scope>NUCLEOTIDE SEQUENCE [LARGE SCALE GENOMIC DNA]</scope>
    <source>
        <strain evidence="1 2">NEAU-A12</strain>
    </source>
</reference>
<dbReference type="EMBL" id="JASCTH010000005">
    <property type="protein sequence ID" value="MDI6098814.1"/>
    <property type="molecule type" value="Genomic_DNA"/>
</dbReference>
<organism evidence="1 2">
    <name type="scientific">Actinoplanes sandaracinus</name>
    <dbReference type="NCBI Taxonomy" id="3045177"/>
    <lineage>
        <taxon>Bacteria</taxon>
        <taxon>Bacillati</taxon>
        <taxon>Actinomycetota</taxon>
        <taxon>Actinomycetes</taxon>
        <taxon>Micromonosporales</taxon>
        <taxon>Micromonosporaceae</taxon>
        <taxon>Actinoplanes</taxon>
    </lineage>
</organism>
<evidence type="ECO:0000313" key="2">
    <source>
        <dbReference type="Proteomes" id="UP001241758"/>
    </source>
</evidence>
<keyword evidence="2" id="KW-1185">Reference proteome</keyword>
<comment type="caution">
    <text evidence="1">The sequence shown here is derived from an EMBL/GenBank/DDBJ whole genome shotgun (WGS) entry which is preliminary data.</text>
</comment>
<proteinExistence type="predicted"/>
<accession>A0ABT6WGG6</accession>
<evidence type="ECO:0000313" key="1">
    <source>
        <dbReference type="EMBL" id="MDI6098814.1"/>
    </source>
</evidence>
<gene>
    <name evidence="1" type="ORF">QLQ12_09405</name>
</gene>
<dbReference type="Proteomes" id="UP001241758">
    <property type="component" value="Unassembled WGS sequence"/>
</dbReference>